<dbReference type="Pfam" id="PF07690">
    <property type="entry name" value="MFS_1"/>
    <property type="match status" value="1"/>
</dbReference>
<dbReference type="SUPFAM" id="SSF103473">
    <property type="entry name" value="MFS general substrate transporter"/>
    <property type="match status" value="1"/>
</dbReference>
<evidence type="ECO:0000256" key="3">
    <source>
        <dbReference type="ARBA" id="ARBA00022989"/>
    </source>
</evidence>
<keyword evidence="2 5" id="KW-0812">Transmembrane</keyword>
<reference evidence="7 8" key="1">
    <citation type="journal article" date="2018" name="Mol. Biol. Evol.">
        <title>Analysis of the draft genome of the red seaweed Gracilariopsis chorda provides insights into genome size evolution in Rhodophyta.</title>
        <authorList>
            <person name="Lee J."/>
            <person name="Yang E.C."/>
            <person name="Graf L."/>
            <person name="Yang J.H."/>
            <person name="Qiu H."/>
            <person name="Zel Zion U."/>
            <person name="Chan C.X."/>
            <person name="Stephens T.G."/>
            <person name="Weber A.P.M."/>
            <person name="Boo G.H."/>
            <person name="Boo S.M."/>
            <person name="Kim K.M."/>
            <person name="Shin Y."/>
            <person name="Jung M."/>
            <person name="Lee S.J."/>
            <person name="Yim H.S."/>
            <person name="Lee J.H."/>
            <person name="Bhattacharya D."/>
            <person name="Yoon H.S."/>
        </authorList>
    </citation>
    <scope>NUCLEOTIDE SEQUENCE [LARGE SCALE GENOMIC DNA]</scope>
    <source>
        <strain evidence="7 8">SKKU-2015</strain>
        <tissue evidence="7">Whole body</tissue>
    </source>
</reference>
<feature type="transmembrane region" description="Helical" evidence="5">
    <location>
        <begin position="200"/>
        <end position="219"/>
    </location>
</feature>
<comment type="caution">
    <text evidence="7">The sequence shown here is derived from an EMBL/GenBank/DDBJ whole genome shotgun (WGS) entry which is preliminary data.</text>
</comment>
<dbReference type="InterPro" id="IPR011701">
    <property type="entry name" value="MFS"/>
</dbReference>
<feature type="transmembrane region" description="Helical" evidence="5">
    <location>
        <begin position="289"/>
        <end position="311"/>
    </location>
</feature>
<protein>
    <submittedName>
        <fullName evidence="7">Putative anion transporter 1, chloroplastic</fullName>
    </submittedName>
</protein>
<keyword evidence="3 5" id="KW-1133">Transmembrane helix</keyword>
<dbReference type="AlphaFoldDB" id="A0A2V3IXL5"/>
<dbReference type="EMBL" id="NBIV01000039">
    <property type="protein sequence ID" value="PXF46437.1"/>
    <property type="molecule type" value="Genomic_DNA"/>
</dbReference>
<dbReference type="PANTHER" id="PTHR11662:SF446">
    <property type="entry name" value="SODIUM-DEPENDENT PHOSPHATE TRANSPORT PROTEIN 1, CHLOROPLASTIC"/>
    <property type="match status" value="1"/>
</dbReference>
<evidence type="ECO:0000256" key="1">
    <source>
        <dbReference type="ARBA" id="ARBA00004141"/>
    </source>
</evidence>
<name>A0A2V3IXL5_9FLOR</name>
<feature type="transmembrane region" description="Helical" evidence="5">
    <location>
        <begin position="168"/>
        <end position="188"/>
    </location>
</feature>
<dbReference type="PANTHER" id="PTHR11662">
    <property type="entry name" value="SOLUTE CARRIER FAMILY 17"/>
    <property type="match status" value="1"/>
</dbReference>
<gene>
    <name evidence="7" type="ORF">BWQ96_03831</name>
</gene>
<feature type="transmembrane region" description="Helical" evidence="5">
    <location>
        <begin position="225"/>
        <end position="245"/>
    </location>
</feature>
<proteinExistence type="predicted"/>
<feature type="transmembrane region" description="Helical" evidence="5">
    <location>
        <begin position="57"/>
        <end position="77"/>
    </location>
</feature>
<dbReference type="PROSITE" id="PS50850">
    <property type="entry name" value="MFS"/>
    <property type="match status" value="1"/>
</dbReference>
<organism evidence="7 8">
    <name type="scientific">Gracilariopsis chorda</name>
    <dbReference type="NCBI Taxonomy" id="448386"/>
    <lineage>
        <taxon>Eukaryota</taxon>
        <taxon>Rhodophyta</taxon>
        <taxon>Florideophyceae</taxon>
        <taxon>Rhodymeniophycidae</taxon>
        <taxon>Gracilariales</taxon>
        <taxon>Gracilariaceae</taxon>
        <taxon>Gracilariopsis</taxon>
    </lineage>
</organism>
<evidence type="ECO:0000256" key="5">
    <source>
        <dbReference type="SAM" id="Phobius"/>
    </source>
</evidence>
<feature type="transmembrane region" description="Helical" evidence="5">
    <location>
        <begin position="257"/>
        <end position="277"/>
    </location>
</feature>
<comment type="subcellular location">
    <subcellularLocation>
        <location evidence="1">Membrane</location>
        <topology evidence="1">Multi-pass membrane protein</topology>
    </subcellularLocation>
</comment>
<evidence type="ECO:0000313" key="8">
    <source>
        <dbReference type="Proteomes" id="UP000247409"/>
    </source>
</evidence>
<dbReference type="InterPro" id="IPR036259">
    <property type="entry name" value="MFS_trans_sf"/>
</dbReference>
<dbReference type="InterPro" id="IPR050382">
    <property type="entry name" value="MFS_Na/Anion_cotransporter"/>
</dbReference>
<feature type="domain" description="Major facilitator superfamily (MFS) profile" evidence="6">
    <location>
        <begin position="1"/>
        <end position="316"/>
    </location>
</feature>
<keyword evidence="4 5" id="KW-0472">Membrane</keyword>
<keyword evidence="8" id="KW-1185">Reference proteome</keyword>
<dbReference type="Gene3D" id="1.20.1250.20">
    <property type="entry name" value="MFS general substrate transporter like domains"/>
    <property type="match status" value="2"/>
</dbReference>
<feature type="transmembrane region" description="Helical" evidence="5">
    <location>
        <begin position="29"/>
        <end position="51"/>
    </location>
</feature>
<evidence type="ECO:0000259" key="6">
    <source>
        <dbReference type="PROSITE" id="PS50850"/>
    </source>
</evidence>
<dbReference type="InterPro" id="IPR020846">
    <property type="entry name" value="MFS_dom"/>
</dbReference>
<dbReference type="GO" id="GO:0022857">
    <property type="term" value="F:transmembrane transporter activity"/>
    <property type="evidence" value="ECO:0007669"/>
    <property type="project" value="InterPro"/>
</dbReference>
<dbReference type="GO" id="GO:0016020">
    <property type="term" value="C:membrane"/>
    <property type="evidence" value="ECO:0007669"/>
    <property type="project" value="UniProtKB-SubCell"/>
</dbReference>
<dbReference type="STRING" id="448386.A0A2V3IXL5"/>
<sequence>MGASEGVAYPSLYHFLSTWIPANERARGIALMISGTHVGTTIALITSPIIIRHASWQAIFYSFGLVGFVWVAAWHFIAYDRDEKNAGFEPVSLEEGYTSSSSSSIGTSLNSNQEVRLIMAILRNKRTLAVCQTQAVFGLVHYVILSWLPSYFKNVYSIQTTDLSFTFVPYFSMAVSGNIGGYLADALLRYGMTLTRVRKTVTLIANLGAAVLLVAFAAAKTVHEALMYISLSLAFMSLNSGGYASSFMDMAAPSVVGIFKATSNTMASFAGFISIPLSTKVMDWLGGSWRGMFASLSLGYLYISFVFCAFVESERVLDEQSGVPSKRAAVS</sequence>
<dbReference type="OrthoDB" id="2250022at2759"/>
<evidence type="ECO:0000256" key="4">
    <source>
        <dbReference type="ARBA" id="ARBA00023136"/>
    </source>
</evidence>
<accession>A0A2V3IXL5</accession>
<dbReference type="Proteomes" id="UP000247409">
    <property type="component" value="Unassembled WGS sequence"/>
</dbReference>
<evidence type="ECO:0000313" key="7">
    <source>
        <dbReference type="EMBL" id="PXF46437.1"/>
    </source>
</evidence>
<feature type="transmembrane region" description="Helical" evidence="5">
    <location>
        <begin position="127"/>
        <end position="148"/>
    </location>
</feature>
<evidence type="ECO:0000256" key="2">
    <source>
        <dbReference type="ARBA" id="ARBA00022692"/>
    </source>
</evidence>